<dbReference type="GO" id="GO:0005743">
    <property type="term" value="C:mitochondrial inner membrane"/>
    <property type="evidence" value="ECO:0007669"/>
    <property type="project" value="UniProtKB-SubCell"/>
</dbReference>
<feature type="binding site" description="axial binding residue" evidence="11">
    <location>
        <position position="125"/>
    </location>
    <ligand>
        <name>heme b</name>
        <dbReference type="ChEBI" id="CHEBI:60344"/>
        <note>ligand shared with SDHC</note>
    </ligand>
    <ligandPart>
        <name>Fe</name>
        <dbReference type="ChEBI" id="CHEBI:18248"/>
    </ligandPart>
</feature>
<dbReference type="GO" id="GO:0006121">
    <property type="term" value="P:mitochondrial electron transport, succinate to ubiquinone"/>
    <property type="evidence" value="ECO:0007669"/>
    <property type="project" value="TreeGrafter"/>
</dbReference>
<evidence type="ECO:0000256" key="2">
    <source>
        <dbReference type="ARBA" id="ARBA00007294"/>
    </source>
</evidence>
<keyword evidence="14" id="KW-1185">Reference proteome</keyword>
<evidence type="ECO:0000256" key="10">
    <source>
        <dbReference type="PIRSR" id="PIRSR607992-1"/>
    </source>
</evidence>
<dbReference type="EMBL" id="KZ288225">
    <property type="protein sequence ID" value="PBC31935.1"/>
    <property type="molecule type" value="Genomic_DNA"/>
</dbReference>
<accession>A0A2A3EJJ1</accession>
<feature type="transmembrane region" description="Helical" evidence="12">
    <location>
        <begin position="150"/>
        <end position="170"/>
    </location>
</feature>
<dbReference type="InterPro" id="IPR007992">
    <property type="entry name" value="CybS"/>
</dbReference>
<keyword evidence="4 12" id="KW-0812">Transmembrane</keyword>
<comment type="subcellular location">
    <subcellularLocation>
        <location evidence="1 12">Mitochondrion inner membrane</location>
        <topology evidence="1 12">Multi-pass membrane protein</topology>
    </subcellularLocation>
</comment>
<keyword evidence="6 12" id="KW-0809">Transit peptide</keyword>
<feature type="transmembrane region" description="Helical" evidence="12">
    <location>
        <begin position="97"/>
        <end position="130"/>
    </location>
</feature>
<evidence type="ECO:0000256" key="4">
    <source>
        <dbReference type="ARBA" id="ARBA00022692"/>
    </source>
</evidence>
<keyword evidence="12" id="KW-0249">Electron transport</keyword>
<feature type="binding site" evidence="10">
    <location>
        <position position="137"/>
    </location>
    <ligand>
        <name>a ubiquinone</name>
        <dbReference type="ChEBI" id="CHEBI:16389"/>
        <note>ligand shared with IP/SDHB</note>
    </ligand>
</feature>
<evidence type="ECO:0000256" key="7">
    <source>
        <dbReference type="ARBA" id="ARBA00022989"/>
    </source>
</evidence>
<dbReference type="GO" id="GO:0020037">
    <property type="term" value="F:heme binding"/>
    <property type="evidence" value="ECO:0007669"/>
    <property type="project" value="TreeGrafter"/>
</dbReference>
<keyword evidence="13" id="KW-0830">Ubiquinone</keyword>
<evidence type="ECO:0000313" key="13">
    <source>
        <dbReference type="EMBL" id="PBC31935.1"/>
    </source>
</evidence>
<keyword evidence="3 12" id="KW-0813">Transport</keyword>
<dbReference type="AlphaFoldDB" id="A0A2A3EJJ1"/>
<evidence type="ECO:0000256" key="6">
    <source>
        <dbReference type="ARBA" id="ARBA00022946"/>
    </source>
</evidence>
<evidence type="ECO:0000256" key="3">
    <source>
        <dbReference type="ARBA" id="ARBA00022448"/>
    </source>
</evidence>
<name>A0A2A3EJJ1_APICC</name>
<sequence>MILKSVASPSIFHKVRQLESFSKTTLFANSCKLLQFTRKSSNFAIFKQCLNSSLNKNERQLLKLPNTIILNTEITRKTSTTVSDHVRMWILEKIASAALPIIIPVALTMENVICDGIMSLIIVIHMHWGLEAIITDYARPRVVGPLLPRLLHLSLIFLSAITLCGLFLLINNGPGVSKAIKEAWAIGKESPPNDDSNSNE</sequence>
<dbReference type="STRING" id="94128.A0A2A3EJJ1"/>
<evidence type="ECO:0000256" key="8">
    <source>
        <dbReference type="ARBA" id="ARBA00023128"/>
    </source>
</evidence>
<dbReference type="PANTHER" id="PTHR13337">
    <property type="entry name" value="SUCCINATE DEHYDROGENASE"/>
    <property type="match status" value="1"/>
</dbReference>
<evidence type="ECO:0000313" key="14">
    <source>
        <dbReference type="Proteomes" id="UP000242457"/>
    </source>
</evidence>
<comment type="similarity">
    <text evidence="2 12">Belongs to the CybS family.</text>
</comment>
<dbReference type="InterPro" id="IPR034804">
    <property type="entry name" value="SQR/QFR_C/D"/>
</dbReference>
<keyword evidence="11 12" id="KW-0479">Metal-binding</keyword>
<gene>
    <name evidence="13" type="ORF">APICC_00342</name>
</gene>
<keyword evidence="11" id="KW-0408">Iron</keyword>
<evidence type="ECO:0000256" key="5">
    <source>
        <dbReference type="ARBA" id="ARBA00022792"/>
    </source>
</evidence>
<dbReference type="Proteomes" id="UP000242457">
    <property type="component" value="Unassembled WGS sequence"/>
</dbReference>
<keyword evidence="7 12" id="KW-1133">Transmembrane helix</keyword>
<organism evidence="13 14">
    <name type="scientific">Apis cerana cerana</name>
    <name type="common">Oriental honeybee</name>
    <dbReference type="NCBI Taxonomy" id="94128"/>
    <lineage>
        <taxon>Eukaryota</taxon>
        <taxon>Metazoa</taxon>
        <taxon>Ecdysozoa</taxon>
        <taxon>Arthropoda</taxon>
        <taxon>Hexapoda</taxon>
        <taxon>Insecta</taxon>
        <taxon>Pterygota</taxon>
        <taxon>Neoptera</taxon>
        <taxon>Endopterygota</taxon>
        <taxon>Hymenoptera</taxon>
        <taxon>Apocrita</taxon>
        <taxon>Aculeata</taxon>
        <taxon>Apoidea</taxon>
        <taxon>Anthophila</taxon>
        <taxon>Apidae</taxon>
        <taxon>Apis</taxon>
    </lineage>
</organism>
<keyword evidence="12" id="KW-0816">Tricarboxylic acid cycle</keyword>
<protein>
    <recommendedName>
        <fullName evidence="12">Succinate dehydrogenase [ubiquinone] cytochrome b small subunit</fullName>
    </recommendedName>
</protein>
<keyword evidence="8 12" id="KW-0496">Mitochondrion</keyword>
<comment type="function">
    <text evidence="12">Membrane-anchoring subunit of succinate dehydrogenase (SDH) that is involved in complex II of the mitochondrial electron transport chain and is responsible for transferring electrons from succinate to ubiquinone (coenzyme Q).</text>
</comment>
<keyword evidence="9 12" id="KW-0472">Membrane</keyword>
<dbReference type="PANTHER" id="PTHR13337:SF2">
    <property type="entry name" value="SUCCINATE DEHYDROGENASE [UBIQUINONE] CYTOCHROME B SMALL SUBUNIT, MITOCHONDRIAL"/>
    <property type="match status" value="1"/>
</dbReference>
<dbReference type="GO" id="GO:0048039">
    <property type="term" value="F:ubiquinone binding"/>
    <property type="evidence" value="ECO:0007669"/>
    <property type="project" value="TreeGrafter"/>
</dbReference>
<reference evidence="13 14" key="1">
    <citation type="submission" date="2014-07" db="EMBL/GenBank/DDBJ databases">
        <title>Genomic and transcriptomic analysis on Apis cerana provide comprehensive insights into honey bee biology.</title>
        <authorList>
            <person name="Diao Q."/>
            <person name="Sun L."/>
            <person name="Zheng H."/>
            <person name="Zheng H."/>
            <person name="Xu S."/>
            <person name="Wang S."/>
            <person name="Zeng Z."/>
            <person name="Hu F."/>
            <person name="Su S."/>
            <person name="Wu J."/>
        </authorList>
    </citation>
    <scope>NUCLEOTIDE SEQUENCE [LARGE SCALE GENOMIC DNA]</scope>
    <source>
        <tissue evidence="13">Pupae without intestine</tissue>
    </source>
</reference>
<dbReference type="Gene3D" id="1.20.1300.10">
    <property type="entry name" value="Fumarate reductase/succinate dehydrogenase, transmembrane subunit"/>
    <property type="match status" value="1"/>
</dbReference>
<evidence type="ECO:0000256" key="1">
    <source>
        <dbReference type="ARBA" id="ARBA00004448"/>
    </source>
</evidence>
<dbReference type="OrthoDB" id="18577at2759"/>
<dbReference type="GO" id="GO:0006099">
    <property type="term" value="P:tricarboxylic acid cycle"/>
    <property type="evidence" value="ECO:0007669"/>
    <property type="project" value="UniProtKB-KW"/>
</dbReference>
<proteinExistence type="inferred from homology"/>
<keyword evidence="12" id="KW-0349">Heme</keyword>
<comment type="caution">
    <text evidence="12">Lacks conserved residue(s) required for the propagation of feature annotation.</text>
</comment>
<evidence type="ECO:0000256" key="9">
    <source>
        <dbReference type="ARBA" id="ARBA00023136"/>
    </source>
</evidence>
<evidence type="ECO:0000256" key="11">
    <source>
        <dbReference type="PIRSR" id="PIRSR607992-2"/>
    </source>
</evidence>
<dbReference type="Pfam" id="PF05328">
    <property type="entry name" value="CybS"/>
    <property type="match status" value="1"/>
</dbReference>
<evidence type="ECO:0000256" key="12">
    <source>
        <dbReference type="RuleBase" id="RU364031"/>
    </source>
</evidence>
<keyword evidence="5 12" id="KW-0999">Mitochondrion inner membrane</keyword>
<dbReference type="GO" id="GO:0046872">
    <property type="term" value="F:metal ion binding"/>
    <property type="evidence" value="ECO:0007669"/>
    <property type="project" value="UniProtKB-KW"/>
</dbReference>